<gene>
    <name evidence="2" type="ORF">GA0070609_1358</name>
</gene>
<feature type="domain" description="Potassium/proton antiporter subunit KhtT-like N-terminal" evidence="1">
    <location>
        <begin position="1"/>
        <end position="67"/>
    </location>
</feature>
<name>A0A1C5HCM7_9ACTN</name>
<evidence type="ECO:0000313" key="2">
    <source>
        <dbReference type="EMBL" id="SCG43740.1"/>
    </source>
</evidence>
<organism evidence="2 3">
    <name type="scientific">Micromonospora echinaurantiaca</name>
    <dbReference type="NCBI Taxonomy" id="47857"/>
    <lineage>
        <taxon>Bacteria</taxon>
        <taxon>Bacillati</taxon>
        <taxon>Actinomycetota</taxon>
        <taxon>Actinomycetes</taxon>
        <taxon>Micromonosporales</taxon>
        <taxon>Micromonosporaceae</taxon>
        <taxon>Micromonospora</taxon>
    </lineage>
</organism>
<accession>A0A1C5HCM7</accession>
<sequence length="78" mass="8346">MQIEVVPLPGIGLRHTFTTEQGRQVGVVTHHAGGVRRLVHDDPTDPDRSCDLRLTRAEALALANLLGVLDVVQADAVG</sequence>
<dbReference type="InterPro" id="IPR058776">
    <property type="entry name" value="KhtT-like_N"/>
</dbReference>
<reference evidence="2 3" key="1">
    <citation type="submission" date="2016-06" db="EMBL/GenBank/DDBJ databases">
        <authorList>
            <person name="Kjaerup R.B."/>
            <person name="Dalgaard T.S."/>
            <person name="Juul-Madsen H.R."/>
        </authorList>
    </citation>
    <scope>NUCLEOTIDE SEQUENCE [LARGE SCALE GENOMIC DNA]</scope>
    <source>
        <strain evidence="2 3">DSM 43904</strain>
    </source>
</reference>
<dbReference type="EMBL" id="LT607750">
    <property type="protein sequence ID" value="SCG43740.1"/>
    <property type="molecule type" value="Genomic_DNA"/>
</dbReference>
<dbReference type="Pfam" id="PF25991">
    <property type="entry name" value="KhtT_N"/>
    <property type="match status" value="1"/>
</dbReference>
<protein>
    <recommendedName>
        <fullName evidence="1">Potassium/proton antiporter subunit KhtT-like N-terminal domain-containing protein</fullName>
    </recommendedName>
</protein>
<dbReference type="RefSeq" id="WP_088993002.1">
    <property type="nucleotide sequence ID" value="NZ_LT607750.1"/>
</dbReference>
<dbReference type="AlphaFoldDB" id="A0A1C5HCM7"/>
<evidence type="ECO:0000313" key="3">
    <source>
        <dbReference type="Proteomes" id="UP000198217"/>
    </source>
</evidence>
<keyword evidence="3" id="KW-1185">Reference proteome</keyword>
<evidence type="ECO:0000259" key="1">
    <source>
        <dbReference type="Pfam" id="PF25991"/>
    </source>
</evidence>
<dbReference type="Proteomes" id="UP000198217">
    <property type="component" value="Chromosome I"/>
</dbReference>
<proteinExistence type="predicted"/>